<dbReference type="HOGENOM" id="CLU_044121_2_1_1"/>
<dbReference type="PANTHER" id="PTHR44167">
    <property type="entry name" value="OVARIAN-SPECIFIC SERINE/THREONINE-PROTEIN KINASE LOK-RELATED"/>
    <property type="match status" value="1"/>
</dbReference>
<dbReference type="InterPro" id="IPR000719">
    <property type="entry name" value="Prot_kinase_dom"/>
</dbReference>
<protein>
    <recommendedName>
        <fullName evidence="1">Protein kinase domain-containing protein</fullName>
    </recommendedName>
</protein>
<dbReference type="InterPro" id="IPR011009">
    <property type="entry name" value="Kinase-like_dom_sf"/>
</dbReference>
<reference evidence="3" key="1">
    <citation type="journal article" date="2014" name="Proc. Natl. Acad. Sci. U.S.A.">
        <title>Extensive sampling of basidiomycete genomes demonstrates inadequacy of the white-rot/brown-rot paradigm for wood decay fungi.</title>
        <authorList>
            <person name="Riley R."/>
            <person name="Salamov A.A."/>
            <person name="Brown D.W."/>
            <person name="Nagy L.G."/>
            <person name="Floudas D."/>
            <person name="Held B.W."/>
            <person name="Levasseur A."/>
            <person name="Lombard V."/>
            <person name="Morin E."/>
            <person name="Otillar R."/>
            <person name="Lindquist E.A."/>
            <person name="Sun H."/>
            <person name="LaButti K.M."/>
            <person name="Schmutz J."/>
            <person name="Jabbour D."/>
            <person name="Luo H."/>
            <person name="Baker S.E."/>
            <person name="Pisabarro A.G."/>
            <person name="Walton J.D."/>
            <person name="Blanchette R.A."/>
            <person name="Henrissat B."/>
            <person name="Martin F."/>
            <person name="Cullen D."/>
            <person name="Hibbett D.S."/>
            <person name="Grigoriev I.V."/>
        </authorList>
    </citation>
    <scope>NUCLEOTIDE SEQUENCE [LARGE SCALE GENOMIC DNA]</scope>
    <source>
        <strain evidence="3">MUCL 33604</strain>
    </source>
</reference>
<evidence type="ECO:0000313" key="2">
    <source>
        <dbReference type="EMBL" id="KDQ59039.1"/>
    </source>
</evidence>
<dbReference type="AlphaFoldDB" id="A0A067PWF9"/>
<dbReference type="PROSITE" id="PS50011">
    <property type="entry name" value="PROTEIN_KINASE_DOM"/>
    <property type="match status" value="1"/>
</dbReference>
<keyword evidence="3" id="KW-1185">Reference proteome</keyword>
<evidence type="ECO:0000259" key="1">
    <source>
        <dbReference type="PROSITE" id="PS50011"/>
    </source>
</evidence>
<evidence type="ECO:0000313" key="3">
    <source>
        <dbReference type="Proteomes" id="UP000027265"/>
    </source>
</evidence>
<feature type="domain" description="Protein kinase" evidence="1">
    <location>
        <begin position="24"/>
        <end position="366"/>
    </location>
</feature>
<dbReference type="EMBL" id="KL197716">
    <property type="protein sequence ID" value="KDQ59039.1"/>
    <property type="molecule type" value="Genomic_DNA"/>
</dbReference>
<dbReference type="Proteomes" id="UP000027265">
    <property type="component" value="Unassembled WGS sequence"/>
</dbReference>
<dbReference type="SUPFAM" id="SSF56112">
    <property type="entry name" value="Protein kinase-like (PK-like)"/>
    <property type="match status" value="1"/>
</dbReference>
<organism evidence="2 3">
    <name type="scientific">Jaapia argillacea MUCL 33604</name>
    <dbReference type="NCBI Taxonomy" id="933084"/>
    <lineage>
        <taxon>Eukaryota</taxon>
        <taxon>Fungi</taxon>
        <taxon>Dikarya</taxon>
        <taxon>Basidiomycota</taxon>
        <taxon>Agaricomycotina</taxon>
        <taxon>Agaricomycetes</taxon>
        <taxon>Agaricomycetidae</taxon>
        <taxon>Jaapiales</taxon>
        <taxon>Jaapiaceae</taxon>
        <taxon>Jaapia</taxon>
    </lineage>
</organism>
<proteinExistence type="predicted"/>
<dbReference type="SMART" id="SM00220">
    <property type="entry name" value="S_TKc"/>
    <property type="match status" value="1"/>
</dbReference>
<dbReference type="STRING" id="933084.A0A067PWF9"/>
<dbReference type="PANTHER" id="PTHR44167:SF30">
    <property type="entry name" value="PHOSPHORYLASE KINASE"/>
    <property type="match status" value="1"/>
</dbReference>
<gene>
    <name evidence="2" type="ORF">JAAARDRAFT_154270</name>
</gene>
<dbReference type="GO" id="GO:0004674">
    <property type="term" value="F:protein serine/threonine kinase activity"/>
    <property type="evidence" value="ECO:0007669"/>
    <property type="project" value="TreeGrafter"/>
</dbReference>
<dbReference type="InParanoid" id="A0A067PWF9"/>
<accession>A0A067PWF9</accession>
<name>A0A067PWF9_9AGAM</name>
<dbReference type="Pfam" id="PF00069">
    <property type="entry name" value="Pkinase"/>
    <property type="match status" value="1"/>
</dbReference>
<dbReference type="GO" id="GO:0044773">
    <property type="term" value="P:mitotic DNA damage checkpoint signaling"/>
    <property type="evidence" value="ECO:0007669"/>
    <property type="project" value="TreeGrafter"/>
</dbReference>
<dbReference type="GO" id="GO:0005524">
    <property type="term" value="F:ATP binding"/>
    <property type="evidence" value="ECO:0007669"/>
    <property type="project" value="InterPro"/>
</dbReference>
<sequence>MALQLDNDEGARLLPYEEFWRDHYVWLQSRGYGLRPRYNPEWIPSWRGNKKLWFICEDGREFPFRQIIDATRTSDGTMVALKKLSKRDHPYEVEIIQFLTSEPLASDPKNHCVPLYEVLQVPDEEDLVILVMPFARRFNNPRFDTFGEAISCFQQIFEGIQFMHTNLVAHRDCNGMNIMMDPRAMYPNSFHPADIGLSYDYNHHAKYFTRTQRPPKYYLIDFGISRRYQPGDDPSMEPIIVGGDDSPPEFTPANMQRTNYKCNPFHTDIYYLGNMIREDFIQSSKGFDFMQPLVTDMMLEDPTQRPTIDEVVVRFGSVRKSLSSWKLRSRVIKNDDIAFFGFFRTIAHWWRRISFILRRVPAVPLP</sequence>
<dbReference type="OrthoDB" id="5987198at2759"/>
<dbReference type="GO" id="GO:0005634">
    <property type="term" value="C:nucleus"/>
    <property type="evidence" value="ECO:0007669"/>
    <property type="project" value="TreeGrafter"/>
</dbReference>
<dbReference type="Gene3D" id="1.10.510.10">
    <property type="entry name" value="Transferase(Phosphotransferase) domain 1"/>
    <property type="match status" value="1"/>
</dbReference>